<protein>
    <submittedName>
        <fullName evidence="1">Uncharacterized protein</fullName>
    </submittedName>
</protein>
<evidence type="ECO:0000313" key="2">
    <source>
        <dbReference type="Proteomes" id="UP001230649"/>
    </source>
</evidence>
<comment type="caution">
    <text evidence="1">The sequence shown here is derived from an EMBL/GenBank/DDBJ whole genome shotgun (WGS) entry which is preliminary data.</text>
</comment>
<dbReference type="Proteomes" id="UP001230649">
    <property type="component" value="Unassembled WGS sequence"/>
</dbReference>
<dbReference type="EMBL" id="JASBWS010000048">
    <property type="protein sequence ID" value="KAJ9105619.1"/>
    <property type="molecule type" value="Genomic_DNA"/>
</dbReference>
<gene>
    <name evidence="1" type="ORF">QFC20_004299</name>
</gene>
<sequence>MSQPSNIAITSSLLSALLSLRATPPRIIQSPPTQPRRASVALIIRLKPPAGLHIPADEYGTGLSIEEFFRLPWVSHPDTEPQLLFIRRTTRPSDRYSSHIAFPGGRHEPTDDSSHYTALRETWEEIGLDLADKEYLSVGRLDDREITTSLGKRLLMILSPFGELNETESGRARFLTNSARISVLANITNIACGRPTTKVASLYWIPISTLIPPFPKAQWSNVQIDISSRLSPRNKLIRLVLRGLVGNMNFGCVLLPDDPEVMAEGFNPEFLEDRKDKGGGTIYGPDGRRQLRLWGLTLGMTLDLLAHLPQDGTVPVVRRMSLMEDDKERYDVPVGFEPRTPVTVTSSFEEKWLHGVSTPTLSGNTPLAPVNGKHDMSPVSSRGKQSAEGQWRVDHGKVAVAPPKVVVSNRRGVGPGITSVFPRFSYPDVNFWIWVFGRRYRRVVRGWEASVSGPPKAADRRINWSGAALAAFYAAVRQALVVAIIIRALATALTLGGVGWWLYQHWYRAAAV</sequence>
<name>A0ACC2W2V1_9TREE</name>
<reference evidence="1" key="1">
    <citation type="submission" date="2023-04" db="EMBL/GenBank/DDBJ databases">
        <title>Draft Genome sequencing of Naganishia species isolated from polar environments using Oxford Nanopore Technology.</title>
        <authorList>
            <person name="Leo P."/>
            <person name="Venkateswaran K."/>
        </authorList>
    </citation>
    <scope>NUCLEOTIDE SEQUENCE</scope>
    <source>
        <strain evidence="1">MNA-CCFEE 5262</strain>
    </source>
</reference>
<proteinExistence type="predicted"/>
<keyword evidence="2" id="KW-1185">Reference proteome</keyword>
<evidence type="ECO:0000313" key="1">
    <source>
        <dbReference type="EMBL" id="KAJ9105619.1"/>
    </source>
</evidence>
<accession>A0ACC2W2V1</accession>
<organism evidence="1 2">
    <name type="scientific">Naganishia adeliensis</name>
    <dbReference type="NCBI Taxonomy" id="92952"/>
    <lineage>
        <taxon>Eukaryota</taxon>
        <taxon>Fungi</taxon>
        <taxon>Dikarya</taxon>
        <taxon>Basidiomycota</taxon>
        <taxon>Agaricomycotina</taxon>
        <taxon>Tremellomycetes</taxon>
        <taxon>Filobasidiales</taxon>
        <taxon>Filobasidiaceae</taxon>
        <taxon>Naganishia</taxon>
    </lineage>
</organism>